<organism evidence="3 4">
    <name type="scientific">Nocardia bovistercoris</name>
    <dbReference type="NCBI Taxonomy" id="2785916"/>
    <lineage>
        <taxon>Bacteria</taxon>
        <taxon>Bacillati</taxon>
        <taxon>Actinomycetota</taxon>
        <taxon>Actinomycetes</taxon>
        <taxon>Mycobacteriales</taxon>
        <taxon>Nocardiaceae</taxon>
        <taxon>Nocardia</taxon>
    </lineage>
</organism>
<dbReference type="AlphaFoldDB" id="A0A931I5Y0"/>
<dbReference type="InterPro" id="IPR050490">
    <property type="entry name" value="Bact_solute-bd_prot1"/>
</dbReference>
<dbReference type="Proteomes" id="UP000655751">
    <property type="component" value="Unassembled WGS sequence"/>
</dbReference>
<evidence type="ECO:0000256" key="1">
    <source>
        <dbReference type="ARBA" id="ARBA00008520"/>
    </source>
</evidence>
<sequence>MLRAGALLPLLAACTPDLLAGANNVRIGVSWSGTELDAFRAVLAELQPTPGLEVVPLGDDIDTAFTAAGRSAPDIVMLPQAGRVRELVERKRLRPLAASLWPTGDRYGGGDRSPYAPYWERLLFQGGTLYGIPFKASTKSMVWYDRDAVRRLGLGDPAAWTIGEWIEHTRELAGGPTRMLALAAADGWVLTDLFENMLLGEAPEDYLALTATTERRNWELDSVRAALGHLGALWSVPSALPGGIGHALTRQFPDAVREVFDRGAAAVVVMPDFAEPVVRRCLTHTGRPPDSVGATWFPRVRPDKPPPRIVGGDVAVVSAQAGSAATEVVAALAAPQAPVPWIDRYGGFLGPNRQTSADYSTILEPVAARVRTHEYFDLSDRIGAVGGREGLWRVLVEFLKEVGDGAGPVEPAIDRAVRALNEFESGRR</sequence>
<dbReference type="Gene3D" id="3.40.190.10">
    <property type="entry name" value="Periplasmic binding protein-like II"/>
    <property type="match status" value="1"/>
</dbReference>
<evidence type="ECO:0000313" key="4">
    <source>
        <dbReference type="Proteomes" id="UP000655751"/>
    </source>
</evidence>
<dbReference type="PANTHER" id="PTHR43649:SF29">
    <property type="entry name" value="OSMOPROTECTIVE COMPOUNDS-BINDING PROTEIN GGTB"/>
    <property type="match status" value="1"/>
</dbReference>
<accession>A0A931I5Y0</accession>
<gene>
    <name evidence="3" type="ORF">IT779_00715</name>
</gene>
<dbReference type="SUPFAM" id="SSF53850">
    <property type="entry name" value="Periplasmic binding protein-like II"/>
    <property type="match status" value="1"/>
</dbReference>
<proteinExistence type="inferred from homology"/>
<reference evidence="3" key="1">
    <citation type="submission" date="2020-11" db="EMBL/GenBank/DDBJ databases">
        <title>Nocardia NEAU-351.nov., a novel actinomycete isolated from the cow dung.</title>
        <authorList>
            <person name="Zhang X."/>
        </authorList>
    </citation>
    <scope>NUCLEOTIDE SEQUENCE</scope>
    <source>
        <strain evidence="3">NEAU-351</strain>
    </source>
</reference>
<dbReference type="RefSeq" id="WP_196147170.1">
    <property type="nucleotide sequence ID" value="NZ_JADMLG010000001.1"/>
</dbReference>
<protein>
    <submittedName>
        <fullName evidence="3">Carbohydrate ABC transporter substrate-binding protein</fullName>
    </submittedName>
</protein>
<evidence type="ECO:0000313" key="3">
    <source>
        <dbReference type="EMBL" id="MBH0774806.1"/>
    </source>
</evidence>
<evidence type="ECO:0000256" key="2">
    <source>
        <dbReference type="ARBA" id="ARBA00022448"/>
    </source>
</evidence>
<comment type="similarity">
    <text evidence="1">Belongs to the bacterial solute-binding protein 1 family.</text>
</comment>
<keyword evidence="4" id="KW-1185">Reference proteome</keyword>
<dbReference type="EMBL" id="JADMLG010000001">
    <property type="protein sequence ID" value="MBH0774806.1"/>
    <property type="molecule type" value="Genomic_DNA"/>
</dbReference>
<keyword evidence="2" id="KW-0813">Transport</keyword>
<name>A0A931I5Y0_9NOCA</name>
<dbReference type="PANTHER" id="PTHR43649">
    <property type="entry name" value="ARABINOSE-BINDING PROTEIN-RELATED"/>
    <property type="match status" value="1"/>
</dbReference>
<comment type="caution">
    <text evidence="3">The sequence shown here is derived from an EMBL/GenBank/DDBJ whole genome shotgun (WGS) entry which is preliminary data.</text>
</comment>